<dbReference type="SUPFAM" id="SSF48452">
    <property type="entry name" value="TPR-like"/>
    <property type="match status" value="1"/>
</dbReference>
<feature type="non-terminal residue" evidence="4">
    <location>
        <position position="370"/>
    </location>
</feature>
<dbReference type="AlphaFoldDB" id="A0A087SXE7"/>
<gene>
    <name evidence="4" type="ORF">X975_17746</name>
</gene>
<evidence type="ECO:0000313" key="5">
    <source>
        <dbReference type="Proteomes" id="UP000054359"/>
    </source>
</evidence>
<dbReference type="OMA" id="ETYMTDL"/>
<dbReference type="PANTHER" id="PTHR28654:SF1">
    <property type="entry name" value="AXIN INTERACTOR, DORSALIZATION-ASSOCIATED PROTEIN"/>
    <property type="match status" value="1"/>
</dbReference>
<dbReference type="PANTHER" id="PTHR28654">
    <property type="entry name" value="AXIN INTERACTOR, DORSALIZATION-ASSOCIATED PROTEIN"/>
    <property type="match status" value="1"/>
</dbReference>
<dbReference type="PROSITE" id="PS50005">
    <property type="entry name" value="TPR"/>
    <property type="match status" value="1"/>
</dbReference>
<reference evidence="4 5" key="1">
    <citation type="submission" date="2013-11" db="EMBL/GenBank/DDBJ databases">
        <title>Genome sequencing of Stegodyphus mimosarum.</title>
        <authorList>
            <person name="Bechsgaard J."/>
        </authorList>
    </citation>
    <scope>NUCLEOTIDE SEQUENCE [LARGE SCALE GENOMIC DNA]</scope>
</reference>
<dbReference type="Gene3D" id="1.25.40.10">
    <property type="entry name" value="Tetratricopeptide repeat domain"/>
    <property type="match status" value="2"/>
</dbReference>
<feature type="compositionally biased region" description="Acidic residues" evidence="3">
    <location>
        <begin position="360"/>
        <end position="370"/>
    </location>
</feature>
<organism evidence="4 5">
    <name type="scientific">Stegodyphus mimosarum</name>
    <name type="common">African social velvet spider</name>
    <dbReference type="NCBI Taxonomy" id="407821"/>
    <lineage>
        <taxon>Eukaryota</taxon>
        <taxon>Metazoa</taxon>
        <taxon>Ecdysozoa</taxon>
        <taxon>Arthropoda</taxon>
        <taxon>Chelicerata</taxon>
        <taxon>Arachnida</taxon>
        <taxon>Araneae</taxon>
        <taxon>Araneomorphae</taxon>
        <taxon>Entelegynae</taxon>
        <taxon>Eresoidea</taxon>
        <taxon>Eresidae</taxon>
        <taxon>Stegodyphus</taxon>
    </lineage>
</organism>
<evidence type="ECO:0000313" key="4">
    <source>
        <dbReference type="EMBL" id="KFM57536.1"/>
    </source>
</evidence>
<dbReference type="CDD" id="cd24142">
    <property type="entry name" value="ACL4-like"/>
    <property type="match status" value="1"/>
</dbReference>
<dbReference type="Proteomes" id="UP000054359">
    <property type="component" value="Unassembled WGS sequence"/>
</dbReference>
<accession>A0A087SXE7</accession>
<protein>
    <submittedName>
        <fullName evidence="4">UPF0661 TPR repeat-containing protein</fullName>
    </submittedName>
</protein>
<evidence type="ECO:0000256" key="3">
    <source>
        <dbReference type="SAM" id="MobiDB-lite"/>
    </source>
</evidence>
<dbReference type="OrthoDB" id="1914839at2759"/>
<feature type="repeat" description="TPR" evidence="1">
    <location>
        <begin position="68"/>
        <end position="101"/>
    </location>
</feature>
<dbReference type="InterPro" id="IPR019734">
    <property type="entry name" value="TPR_rpt"/>
</dbReference>
<sequence>MIRSSKTSKRKKNLAGAEVSEEAMLSEAHQLKKLEILLEQAEEAIDSFSYEEAISKLTEILRIDSVHVKSLEMLAGIYTEQLKWSEAQNLLKKCIELSPDNGYTKYFSMGQLCEGEESVLYYKKGIQIIEKELENAENVDPSKKVTRSSMLRSLSDAYCSIAELFMTDCCFAENAEGKCYESIEAAIKADPSNPEAYQCLANFHLVKEQIKEAKDAIEKSLSLWLPQHEAFRNGECDPITNDFENVIPGYDSRIKTSKLLIELEMFEEAVKILDGLIEDDDEIVEVWYLLGWTNYLHGDEYKLNSLYYFNKAKKVAAKTGQEDDDMLSHINELLEELNAAYPDYCEDEEIENEHNSDFSSDSESENEMET</sequence>
<dbReference type="STRING" id="407821.A0A087SXE7"/>
<evidence type="ECO:0000256" key="2">
    <source>
        <dbReference type="SAM" id="Coils"/>
    </source>
</evidence>
<feature type="coiled-coil region" evidence="2">
    <location>
        <begin position="24"/>
        <end position="51"/>
    </location>
</feature>
<dbReference type="GO" id="GO:0048264">
    <property type="term" value="P:determination of ventral identity"/>
    <property type="evidence" value="ECO:0007669"/>
    <property type="project" value="TreeGrafter"/>
</dbReference>
<keyword evidence="1" id="KW-0802">TPR repeat</keyword>
<evidence type="ECO:0000256" key="1">
    <source>
        <dbReference type="PROSITE-ProRule" id="PRU00339"/>
    </source>
</evidence>
<proteinExistence type="predicted"/>
<name>A0A087SXE7_STEMI</name>
<dbReference type="SMART" id="SM00028">
    <property type="entry name" value="TPR"/>
    <property type="match status" value="4"/>
</dbReference>
<keyword evidence="2" id="KW-0175">Coiled coil</keyword>
<dbReference type="GO" id="GO:0035091">
    <property type="term" value="F:phosphatidylinositol binding"/>
    <property type="evidence" value="ECO:0007669"/>
    <property type="project" value="TreeGrafter"/>
</dbReference>
<dbReference type="InterPro" id="IPR011990">
    <property type="entry name" value="TPR-like_helical_dom_sf"/>
</dbReference>
<dbReference type="GO" id="GO:0016020">
    <property type="term" value="C:membrane"/>
    <property type="evidence" value="ECO:0007669"/>
    <property type="project" value="TreeGrafter"/>
</dbReference>
<keyword evidence="5" id="KW-1185">Reference proteome</keyword>
<feature type="region of interest" description="Disordered" evidence="3">
    <location>
        <begin position="345"/>
        <end position="370"/>
    </location>
</feature>
<dbReference type="EMBL" id="KK112394">
    <property type="protein sequence ID" value="KFM57536.1"/>
    <property type="molecule type" value="Genomic_DNA"/>
</dbReference>